<dbReference type="EMBL" id="MG770215">
    <property type="protein sequence ID" value="AUV60738.1"/>
    <property type="molecule type" value="Genomic_DNA"/>
</dbReference>
<feature type="region of interest" description="Disordered" evidence="1">
    <location>
        <begin position="69"/>
        <end position="94"/>
    </location>
</feature>
<reference evidence="2 3" key="1">
    <citation type="submission" date="2018-01" db="EMBL/GenBank/DDBJ databases">
        <authorList>
            <person name="Farren J.M."/>
            <person name="Htoo L.P."/>
            <person name="Johnson E.S."/>
            <person name="Williams B.R."/>
            <person name="Bonilla J.A."/>
            <person name="Klyczek K."/>
            <person name="Garlena R.A."/>
            <person name="Russell D.A."/>
            <person name="Pope W.H."/>
            <person name="Jacobs-Sera D."/>
            <person name="Hendrix R.W."/>
            <person name="Hatfull G.F."/>
        </authorList>
    </citation>
    <scope>NUCLEOTIDE SEQUENCE [LARGE SCALE GENOMIC DNA]</scope>
</reference>
<feature type="compositionally biased region" description="Basic and acidic residues" evidence="1">
    <location>
        <begin position="69"/>
        <end position="80"/>
    </location>
</feature>
<evidence type="ECO:0000313" key="2">
    <source>
        <dbReference type="EMBL" id="AUV60738.1"/>
    </source>
</evidence>
<protein>
    <recommendedName>
        <fullName evidence="4">MerR-like helix-turn-helix DNA binding domain protein</fullName>
    </recommendedName>
</protein>
<accession>A0A2K9VEM3</accession>
<gene>
    <name evidence="2" type="ORF">SEA_TROJE_32</name>
</gene>
<keyword evidence="3" id="KW-1185">Reference proteome</keyword>
<name>A0A2K9VEM3_9CAUD</name>
<evidence type="ECO:0008006" key="4">
    <source>
        <dbReference type="Google" id="ProtNLM"/>
    </source>
</evidence>
<evidence type="ECO:0000256" key="1">
    <source>
        <dbReference type="SAM" id="MobiDB-lite"/>
    </source>
</evidence>
<dbReference type="Proteomes" id="UP000241411">
    <property type="component" value="Segment"/>
</dbReference>
<proteinExistence type="predicted"/>
<sequence>MGLVRYEYTTHTKENTMNTKNLADMLNTDAKTLRLYLRAIDAGKDSATGRYSFTEDEAAQHAIDFPKWDAARKEPKRNEDGTYTITGGYNVSQL</sequence>
<evidence type="ECO:0000313" key="3">
    <source>
        <dbReference type="Proteomes" id="UP000241411"/>
    </source>
</evidence>
<organism evidence="2 3">
    <name type="scientific">Gordonia phage Troje</name>
    <dbReference type="NCBI Taxonomy" id="2079282"/>
    <lineage>
        <taxon>Viruses</taxon>
        <taxon>Duplodnaviria</taxon>
        <taxon>Heunggongvirae</taxon>
        <taxon>Uroviricota</taxon>
        <taxon>Caudoviricetes</taxon>
        <taxon>Emalynvirus</taxon>
        <taxon>Emalynvirus troje</taxon>
    </lineage>
</organism>
<feature type="compositionally biased region" description="Polar residues" evidence="1">
    <location>
        <begin position="81"/>
        <end position="94"/>
    </location>
</feature>